<gene>
    <name evidence="2" type="ORF">J2S63_003610</name>
</gene>
<keyword evidence="3" id="KW-1185">Reference proteome</keyword>
<reference evidence="2 3" key="1">
    <citation type="submission" date="2023-07" db="EMBL/GenBank/DDBJ databases">
        <title>Sequencing the genomes of 1000 actinobacteria strains.</title>
        <authorList>
            <person name="Klenk H.-P."/>
        </authorList>
    </citation>
    <scope>NUCLEOTIDE SEQUENCE [LARGE SCALE GENOMIC DNA]</scope>
    <source>
        <strain evidence="2 3">DSM 19426</strain>
    </source>
</reference>
<dbReference type="InterPro" id="IPR035235">
    <property type="entry name" value="DUF5343"/>
</dbReference>
<name>A0ABU2C059_9ACTN</name>
<organism evidence="2 3">
    <name type="scientific">Nocardioides marmoribigeumensis</name>
    <dbReference type="NCBI Taxonomy" id="433649"/>
    <lineage>
        <taxon>Bacteria</taxon>
        <taxon>Bacillati</taxon>
        <taxon>Actinomycetota</taxon>
        <taxon>Actinomycetes</taxon>
        <taxon>Propionibacteriales</taxon>
        <taxon>Nocardioidaceae</taxon>
        <taxon>Nocardioides</taxon>
    </lineage>
</organism>
<evidence type="ECO:0000313" key="3">
    <source>
        <dbReference type="Proteomes" id="UP001183648"/>
    </source>
</evidence>
<dbReference type="Proteomes" id="UP001183648">
    <property type="component" value="Unassembled WGS sequence"/>
</dbReference>
<comment type="caution">
    <text evidence="2">The sequence shown here is derived from an EMBL/GenBank/DDBJ whole genome shotgun (WGS) entry which is preliminary data.</text>
</comment>
<sequence>MATYPYISGQAALAAAFAQLRKGGWSKVDAGYLQRFNIAPANESYVISILRFLGIVDDEGNRVADNTQFFYGNDEAFKEGLDATLRRAYAQLFDEMGDGAFEAEKQDLTHWFRAADRTSDLVGQRQASTFQTLSAIAGHGDVPVARTATAKKAASGTNGSAKKATAKKASAKQTEKPVGGDGDGVKLKAQGVQDVGLTVRIEVNLPPGGDADTYDAIFASIKKHLMS</sequence>
<dbReference type="Pfam" id="PF17278">
    <property type="entry name" value="DUF5343"/>
    <property type="match status" value="1"/>
</dbReference>
<dbReference type="EMBL" id="JAVDYG010000001">
    <property type="protein sequence ID" value="MDR7364057.1"/>
    <property type="molecule type" value="Genomic_DNA"/>
</dbReference>
<evidence type="ECO:0000256" key="1">
    <source>
        <dbReference type="SAM" id="MobiDB-lite"/>
    </source>
</evidence>
<evidence type="ECO:0008006" key="4">
    <source>
        <dbReference type="Google" id="ProtNLM"/>
    </source>
</evidence>
<accession>A0ABU2C059</accession>
<evidence type="ECO:0000313" key="2">
    <source>
        <dbReference type="EMBL" id="MDR7364057.1"/>
    </source>
</evidence>
<protein>
    <recommendedName>
        <fullName evidence="4">DUF5343 domain-containing protein</fullName>
    </recommendedName>
</protein>
<dbReference type="RefSeq" id="WP_310305204.1">
    <property type="nucleotide sequence ID" value="NZ_BAAAPS010000005.1"/>
</dbReference>
<proteinExistence type="predicted"/>
<feature type="region of interest" description="Disordered" evidence="1">
    <location>
        <begin position="152"/>
        <end position="187"/>
    </location>
</feature>